<keyword evidence="3 6" id="KW-0560">Oxidoreductase</keyword>
<dbReference type="GO" id="GO:0016491">
    <property type="term" value="F:oxidoreductase activity"/>
    <property type="evidence" value="ECO:0007669"/>
    <property type="project" value="UniProtKB-KW"/>
</dbReference>
<dbReference type="EMBL" id="JBGBZA010000002">
    <property type="protein sequence ID" value="MEY9317777.1"/>
    <property type="molecule type" value="Genomic_DNA"/>
</dbReference>
<dbReference type="Gene3D" id="3.40.50.360">
    <property type="match status" value="1"/>
</dbReference>
<feature type="binding site" evidence="6">
    <location>
        <position position="9"/>
    </location>
    <ligand>
        <name>FMN</name>
        <dbReference type="ChEBI" id="CHEBI:58210"/>
    </ligand>
</feature>
<dbReference type="PANTHER" id="PTHR43741">
    <property type="entry name" value="FMN-DEPENDENT NADH-AZOREDUCTASE 1"/>
    <property type="match status" value="1"/>
</dbReference>
<feature type="domain" description="Flavodoxin-like fold" evidence="7">
    <location>
        <begin position="1"/>
        <end position="197"/>
    </location>
</feature>
<keyword evidence="2 6" id="KW-0288">FMN</keyword>
<dbReference type="InterPro" id="IPR023048">
    <property type="entry name" value="NADH:quinone_OxRdtase_FMN_depd"/>
</dbReference>
<dbReference type="Proteomes" id="UP001565471">
    <property type="component" value="Unassembled WGS sequence"/>
</dbReference>
<keyword evidence="4 6" id="KW-0520">NAD</keyword>
<feature type="binding site" evidence="6">
    <location>
        <begin position="93"/>
        <end position="96"/>
    </location>
    <ligand>
        <name>FMN</name>
        <dbReference type="ChEBI" id="CHEBI:58210"/>
    </ligand>
</feature>
<name>A0ABV4F4A8_BRAEL</name>
<dbReference type="EC" id="1.6.5.-" evidence="6"/>
<evidence type="ECO:0000256" key="2">
    <source>
        <dbReference type="ARBA" id="ARBA00022643"/>
    </source>
</evidence>
<comment type="function">
    <text evidence="6">Quinone reductase that provides resistance to thiol-specific stress caused by electrophilic quinones.</text>
</comment>
<keyword evidence="9" id="KW-1185">Reference proteome</keyword>
<evidence type="ECO:0000256" key="3">
    <source>
        <dbReference type="ARBA" id="ARBA00023002"/>
    </source>
</evidence>
<gene>
    <name evidence="6" type="primary">azoR</name>
    <name evidence="8" type="ORF">ABIF29_004576</name>
</gene>
<evidence type="ECO:0000256" key="6">
    <source>
        <dbReference type="HAMAP-Rule" id="MF_01216"/>
    </source>
</evidence>
<dbReference type="PANTHER" id="PTHR43741:SF4">
    <property type="entry name" value="FMN-DEPENDENT NADH:QUINONE OXIDOREDUCTASE"/>
    <property type="match status" value="1"/>
</dbReference>
<dbReference type="EC" id="1.7.1.17" evidence="6"/>
<evidence type="ECO:0000256" key="1">
    <source>
        <dbReference type="ARBA" id="ARBA00022630"/>
    </source>
</evidence>
<sequence length="223" mass="23307">MKLLHIDSSVLGPHSVSRQVSAAAVERLRQANPGLVVSYRDLSRTPLAHLSGLHLAASQGAAPDPSVRDDIATGQAVLDEFLAADIVVIGAPMYNFTIPSQLKAWIDRILVAGKTFKYGAGGVEGLAGNKRVIIAISRGGYYGADTPMAALEHLETYLRGVFGFIGVRNVEFIPADGIQVGPEHREKAVAGALQAAGSLNAACACRRPAAAGRSGGETQNQTP</sequence>
<evidence type="ECO:0000256" key="5">
    <source>
        <dbReference type="ARBA" id="ARBA00048542"/>
    </source>
</evidence>
<comment type="function">
    <text evidence="6">Also exhibits azoreductase activity. Catalyzes the reductive cleavage of the azo bond in aromatic azo compounds to the corresponding amines.</text>
</comment>
<keyword evidence="1 6" id="KW-0285">Flavoprotein</keyword>
<accession>A0ABV4F4A8</accession>
<evidence type="ECO:0000313" key="8">
    <source>
        <dbReference type="EMBL" id="MEY9317777.1"/>
    </source>
</evidence>
<dbReference type="InterPro" id="IPR003680">
    <property type="entry name" value="Flavodoxin_fold"/>
</dbReference>
<comment type="catalytic activity">
    <reaction evidence="6">
        <text>2 a quinone + NADH + H(+) = 2 a 1,4-benzosemiquinone + NAD(+)</text>
        <dbReference type="Rhea" id="RHEA:65952"/>
        <dbReference type="ChEBI" id="CHEBI:15378"/>
        <dbReference type="ChEBI" id="CHEBI:57540"/>
        <dbReference type="ChEBI" id="CHEBI:57945"/>
        <dbReference type="ChEBI" id="CHEBI:132124"/>
        <dbReference type="ChEBI" id="CHEBI:134225"/>
    </reaction>
</comment>
<dbReference type="HAMAP" id="MF_01216">
    <property type="entry name" value="Azoreductase_type1"/>
    <property type="match status" value="1"/>
</dbReference>
<comment type="similarity">
    <text evidence="6">Belongs to the azoreductase type 1 family.</text>
</comment>
<evidence type="ECO:0000259" key="7">
    <source>
        <dbReference type="Pfam" id="PF02525"/>
    </source>
</evidence>
<feature type="binding site" evidence="6">
    <location>
        <begin position="15"/>
        <end position="17"/>
    </location>
    <ligand>
        <name>FMN</name>
        <dbReference type="ChEBI" id="CHEBI:58210"/>
    </ligand>
</feature>
<dbReference type="RefSeq" id="WP_240537235.1">
    <property type="nucleotide sequence ID" value="NZ_CP126026.1"/>
</dbReference>
<comment type="catalytic activity">
    <reaction evidence="5">
        <text>N,N-dimethyl-1,4-phenylenediamine + anthranilate + 2 NAD(+) = 2-(4-dimethylaminophenyl)diazenylbenzoate + 2 NADH + 2 H(+)</text>
        <dbReference type="Rhea" id="RHEA:55872"/>
        <dbReference type="ChEBI" id="CHEBI:15378"/>
        <dbReference type="ChEBI" id="CHEBI:15783"/>
        <dbReference type="ChEBI" id="CHEBI:16567"/>
        <dbReference type="ChEBI" id="CHEBI:57540"/>
        <dbReference type="ChEBI" id="CHEBI:57945"/>
        <dbReference type="ChEBI" id="CHEBI:71579"/>
        <dbReference type="EC" id="1.7.1.17"/>
    </reaction>
    <physiologicalReaction direction="right-to-left" evidence="5">
        <dbReference type="Rhea" id="RHEA:55874"/>
    </physiologicalReaction>
</comment>
<dbReference type="SUPFAM" id="SSF52218">
    <property type="entry name" value="Flavoproteins"/>
    <property type="match status" value="1"/>
</dbReference>
<proteinExistence type="inferred from homology"/>
<evidence type="ECO:0000313" key="9">
    <source>
        <dbReference type="Proteomes" id="UP001565471"/>
    </source>
</evidence>
<comment type="caution">
    <text evidence="8">The sequence shown here is derived from an EMBL/GenBank/DDBJ whole genome shotgun (WGS) entry which is preliminary data.</text>
</comment>
<dbReference type="Pfam" id="PF02525">
    <property type="entry name" value="Flavodoxin_2"/>
    <property type="match status" value="1"/>
</dbReference>
<dbReference type="InterPro" id="IPR029039">
    <property type="entry name" value="Flavoprotein-like_sf"/>
</dbReference>
<evidence type="ECO:0000256" key="4">
    <source>
        <dbReference type="ARBA" id="ARBA00023027"/>
    </source>
</evidence>
<feature type="binding site" evidence="6">
    <location>
        <begin position="137"/>
        <end position="140"/>
    </location>
    <ligand>
        <name>FMN</name>
        <dbReference type="ChEBI" id="CHEBI:58210"/>
    </ligand>
</feature>
<organism evidence="8 9">
    <name type="scientific">Bradyrhizobium elkanii</name>
    <dbReference type="NCBI Taxonomy" id="29448"/>
    <lineage>
        <taxon>Bacteria</taxon>
        <taxon>Pseudomonadati</taxon>
        <taxon>Pseudomonadota</taxon>
        <taxon>Alphaproteobacteria</taxon>
        <taxon>Hyphomicrobiales</taxon>
        <taxon>Nitrobacteraceae</taxon>
        <taxon>Bradyrhizobium</taxon>
    </lineage>
</organism>
<comment type="cofactor">
    <cofactor evidence="6">
        <name>FMN</name>
        <dbReference type="ChEBI" id="CHEBI:58210"/>
    </cofactor>
    <text evidence="6">Binds 1 FMN per subunit.</text>
</comment>
<dbReference type="InterPro" id="IPR050104">
    <property type="entry name" value="FMN-dep_NADH:Q_OxRdtase_AzoR1"/>
</dbReference>
<protein>
    <recommendedName>
        <fullName evidence="6">FMN dependent NADH:quinone oxidoreductase</fullName>
        <ecNumber evidence="6">1.6.5.-</ecNumber>
    </recommendedName>
    <alternativeName>
        <fullName evidence="6">Azo-dye reductase</fullName>
    </alternativeName>
    <alternativeName>
        <fullName evidence="6">FMN-dependent NADH-azo compound oxidoreductase</fullName>
    </alternativeName>
    <alternativeName>
        <fullName evidence="6">FMN-dependent NADH-azoreductase</fullName>
        <ecNumber evidence="6">1.7.1.17</ecNumber>
    </alternativeName>
</protein>
<reference evidence="8 9" key="1">
    <citation type="submission" date="2024-07" db="EMBL/GenBank/DDBJ databases">
        <title>Genomic Encyclopedia of Type Strains, Phase V (KMG-V): Genome sequencing to study the core and pangenomes of soil and plant-associated prokaryotes.</title>
        <authorList>
            <person name="Whitman W."/>
        </authorList>
    </citation>
    <scope>NUCLEOTIDE SEQUENCE [LARGE SCALE GENOMIC DNA]</scope>
    <source>
        <strain evidence="8 9">USDA 415</strain>
    </source>
</reference>
<comment type="subunit">
    <text evidence="6">Homodimer.</text>
</comment>